<dbReference type="InterPro" id="IPR008902">
    <property type="entry name" value="Rhamnosid_concanavalin"/>
</dbReference>
<evidence type="ECO:0000256" key="2">
    <source>
        <dbReference type="ARBA" id="ARBA00012652"/>
    </source>
</evidence>
<evidence type="ECO:0000256" key="4">
    <source>
        <dbReference type="SAM" id="SignalP"/>
    </source>
</evidence>
<evidence type="ECO:0000256" key="3">
    <source>
        <dbReference type="ARBA" id="ARBA00022801"/>
    </source>
</evidence>
<feature type="domain" description="Bacterial alpha-L-rhamnosidase N-terminal" evidence="6">
    <location>
        <begin position="166"/>
        <end position="335"/>
    </location>
</feature>
<dbReference type="InterPro" id="IPR035398">
    <property type="entry name" value="Bac_rhamnosid_C"/>
</dbReference>
<dbReference type="EMBL" id="BBWV01000001">
    <property type="protein sequence ID" value="GAO41597.1"/>
    <property type="molecule type" value="Genomic_DNA"/>
</dbReference>
<dbReference type="PIRSF" id="PIRSF010631">
    <property type="entry name" value="A-rhamnsds"/>
    <property type="match status" value="1"/>
</dbReference>
<keyword evidence="10" id="KW-1185">Reference proteome</keyword>
<evidence type="ECO:0000259" key="5">
    <source>
        <dbReference type="Pfam" id="PF05592"/>
    </source>
</evidence>
<dbReference type="AlphaFoldDB" id="A0A0E9MV21"/>
<name>A0A0E9MV21_9BACT</name>
<dbReference type="GO" id="GO:0005975">
    <property type="term" value="P:carbohydrate metabolic process"/>
    <property type="evidence" value="ECO:0007669"/>
    <property type="project" value="InterPro"/>
</dbReference>
<evidence type="ECO:0000256" key="1">
    <source>
        <dbReference type="ARBA" id="ARBA00001445"/>
    </source>
</evidence>
<dbReference type="InterPro" id="IPR012341">
    <property type="entry name" value="6hp_glycosidase-like_sf"/>
</dbReference>
<evidence type="ECO:0000259" key="7">
    <source>
        <dbReference type="Pfam" id="PF17389"/>
    </source>
</evidence>
<keyword evidence="4" id="KW-0732">Signal</keyword>
<dbReference type="SUPFAM" id="SSF48208">
    <property type="entry name" value="Six-hairpin glycosidases"/>
    <property type="match status" value="1"/>
</dbReference>
<evidence type="ECO:0000259" key="8">
    <source>
        <dbReference type="Pfam" id="PF17390"/>
    </source>
</evidence>
<dbReference type="Gene3D" id="1.50.10.10">
    <property type="match status" value="1"/>
</dbReference>
<dbReference type="Pfam" id="PF25788">
    <property type="entry name" value="Ig_Rha78A_N"/>
    <property type="match status" value="1"/>
</dbReference>
<comment type="caution">
    <text evidence="9">The sequence shown here is derived from an EMBL/GenBank/DDBJ whole genome shotgun (WGS) entry which is preliminary data.</text>
</comment>
<dbReference type="Gene3D" id="2.60.420.10">
    <property type="entry name" value="Maltose phosphorylase, domain 3"/>
    <property type="match status" value="1"/>
</dbReference>
<dbReference type="OrthoDB" id="9766741at2"/>
<feature type="domain" description="Alpha-L-rhamnosidase six-hairpin glycosidase" evidence="7">
    <location>
        <begin position="450"/>
        <end position="794"/>
    </location>
</feature>
<dbReference type="PANTHER" id="PTHR33307">
    <property type="entry name" value="ALPHA-RHAMNOSIDASE (EUROFUNG)"/>
    <property type="match status" value="1"/>
</dbReference>
<dbReference type="GO" id="GO:0030596">
    <property type="term" value="F:alpha-L-rhamnosidase activity"/>
    <property type="evidence" value="ECO:0007669"/>
    <property type="project" value="UniProtKB-EC"/>
</dbReference>
<feature type="domain" description="Alpha-L-rhamnosidase concanavalin-like" evidence="5">
    <location>
        <begin position="345"/>
        <end position="445"/>
    </location>
</feature>
<keyword evidence="3" id="KW-0378">Hydrolase</keyword>
<organism evidence="9 10">
    <name type="scientific">Flavihumibacter petaseus NBRC 106054</name>
    <dbReference type="NCBI Taxonomy" id="1220578"/>
    <lineage>
        <taxon>Bacteria</taxon>
        <taxon>Pseudomonadati</taxon>
        <taxon>Bacteroidota</taxon>
        <taxon>Chitinophagia</taxon>
        <taxon>Chitinophagales</taxon>
        <taxon>Chitinophagaceae</taxon>
        <taxon>Flavihumibacter</taxon>
    </lineage>
</organism>
<feature type="chain" id="PRO_5002430123" description="alpha-L-rhamnosidase" evidence="4">
    <location>
        <begin position="24"/>
        <end position="923"/>
    </location>
</feature>
<gene>
    <name evidence="9" type="primary">ramA</name>
    <name evidence="9" type="ORF">FPE01S_01_06110</name>
</gene>
<dbReference type="STRING" id="1220578.FPE01S_01_06110"/>
<evidence type="ECO:0000259" key="6">
    <source>
        <dbReference type="Pfam" id="PF08531"/>
    </source>
</evidence>
<dbReference type="PANTHER" id="PTHR33307:SF6">
    <property type="entry name" value="ALPHA-RHAMNOSIDASE (EUROFUNG)-RELATED"/>
    <property type="match status" value="1"/>
</dbReference>
<dbReference type="InterPro" id="IPR013737">
    <property type="entry name" value="Bac_rhamnosid_N"/>
</dbReference>
<dbReference type="InterPro" id="IPR008928">
    <property type="entry name" value="6-hairpin_glycosidase_sf"/>
</dbReference>
<protein>
    <recommendedName>
        <fullName evidence="2">alpha-L-rhamnosidase</fullName>
        <ecNumber evidence="2">3.2.1.40</ecNumber>
    </recommendedName>
</protein>
<feature type="signal peptide" evidence="4">
    <location>
        <begin position="1"/>
        <end position="23"/>
    </location>
</feature>
<dbReference type="InterPro" id="IPR016007">
    <property type="entry name" value="Alpha_rhamnosid"/>
</dbReference>
<proteinExistence type="predicted"/>
<dbReference type="Pfam" id="PF05592">
    <property type="entry name" value="Bac_rhamnosid"/>
    <property type="match status" value="1"/>
</dbReference>
<dbReference type="Pfam" id="PF17390">
    <property type="entry name" value="Bac_rhamnosid_C"/>
    <property type="match status" value="1"/>
</dbReference>
<dbReference type="Gene3D" id="2.60.120.260">
    <property type="entry name" value="Galactose-binding domain-like"/>
    <property type="match status" value="2"/>
</dbReference>
<dbReference type="InterPro" id="IPR013783">
    <property type="entry name" value="Ig-like_fold"/>
</dbReference>
<accession>A0A0E9MV21</accession>
<evidence type="ECO:0000313" key="10">
    <source>
        <dbReference type="Proteomes" id="UP000033121"/>
    </source>
</evidence>
<dbReference type="RefSeq" id="WP_046367432.1">
    <property type="nucleotide sequence ID" value="NZ_BBWV01000001.1"/>
</dbReference>
<feature type="domain" description="Alpha-L-rhamnosidase C-terminal" evidence="8">
    <location>
        <begin position="803"/>
        <end position="888"/>
    </location>
</feature>
<dbReference type="Proteomes" id="UP000033121">
    <property type="component" value="Unassembled WGS sequence"/>
</dbReference>
<dbReference type="Pfam" id="PF17389">
    <property type="entry name" value="Bac_rhamnosid6H"/>
    <property type="match status" value="1"/>
</dbReference>
<dbReference type="Pfam" id="PF08531">
    <property type="entry name" value="Bac_rhamnosid_N"/>
    <property type="match status" value="1"/>
</dbReference>
<sequence length="923" mass="103466">MFERKQSILFFFALFCCTITANAQTSVTETFCEYKKHPGGIGLLQPYLSWILQGKARNTKQVAYEIAVAGDPGMKKTVWSSGRVNSDISAGVPYGGPALKADQVYYWKVRVWDNNGKPSPWSAVDHWQMGLLQQSDWKAKWIEPGYIEDSVLRPSPLFRKSFDAGKKIRKATAYITAHGLYEAFINGKRVGDAWLTPGWTSYNKRLQYQAYDVTGLLQQGNNQIGVALGSGWYRGVLAWSGNYGLYGKKLGLLLQINLQYADGTTATVVSDDTWKSSTGAVRFSEIYDGEINDARQEQAGWNTTGFNDDKWSGVQVNNIALDNIVATENEPVKQQEVLTPKKIFRTPKGELVVDFGQNLTGFVRLKVSGNAGDTIKMYHAEVLDKQGNFYTANLRAAKQLNAYILSGRGQESFEPHFTFQGFRYIMLEGLRSELRPEQLTAQVLYSGMNATGSFTTSDSLLNQLQHNIQWGQRGNFLDVPTDCPQRDERLGWTGDAQVFSRTAAYNRDVLNFFKKWLKDVAADQLPNGSVPFVIPNVLGKDAAGSTGWADCATIIPWHMWLLYGDQRILEEQYASMKAWVGYMEANSKNDLWAKGFHFGDWLFYRPDDDNDGRSAITDKYLISQCFYAGSVDILYKTAVLLKKEADASHYQSLANSIRAAFVKEYMTPSGRLVSGSQTAYVLALQFDMLPEGLRAAAAQRLADNVKDYDYHLTTGFLGTPYLCHVLSRFGYNDLAYTLLMQEGYPGWLYPVKMGATTIWERWDGIKPDSTFQTIGMNSFNHYAYGAIGDWMYRTLAGINSDDQLTGYRKIIIRPLVNGKRLNLSEKDTVAQKKILTEVNAALSTRYGKLTSHWKIESGKLHVWLEIPVNTTAEVHLPAGDPSAIAEAEKVPIQWQVSGGSTVKEVSTTLGSGTYHLILDRWNK</sequence>
<dbReference type="InterPro" id="IPR035396">
    <property type="entry name" value="Bac_rhamnosid6H"/>
</dbReference>
<dbReference type="EC" id="3.2.1.40" evidence="2"/>
<comment type="catalytic activity">
    <reaction evidence="1">
        <text>Hydrolysis of terminal non-reducing alpha-L-rhamnose residues in alpha-L-rhamnosides.</text>
        <dbReference type="EC" id="3.2.1.40"/>
    </reaction>
</comment>
<evidence type="ECO:0000313" key="9">
    <source>
        <dbReference type="EMBL" id="GAO41597.1"/>
    </source>
</evidence>
<dbReference type="Gene3D" id="2.60.40.10">
    <property type="entry name" value="Immunoglobulins"/>
    <property type="match status" value="1"/>
</dbReference>
<reference evidence="9 10" key="1">
    <citation type="submission" date="2015-04" db="EMBL/GenBank/DDBJ databases">
        <title>Whole genome shotgun sequence of Flavihumibacter petaseus NBRC 106054.</title>
        <authorList>
            <person name="Miyazawa S."/>
            <person name="Hosoyama A."/>
            <person name="Hashimoto M."/>
            <person name="Noguchi M."/>
            <person name="Tsuchikane K."/>
            <person name="Ohji S."/>
            <person name="Yamazoe A."/>
            <person name="Ichikawa N."/>
            <person name="Kimura A."/>
            <person name="Fujita N."/>
        </authorList>
    </citation>
    <scope>NUCLEOTIDE SEQUENCE [LARGE SCALE GENOMIC DNA]</scope>
    <source>
        <strain evidence="9 10">NBRC 106054</strain>
    </source>
</reference>